<feature type="region of interest" description="Disordered" evidence="1">
    <location>
        <begin position="69"/>
        <end position="120"/>
    </location>
</feature>
<evidence type="ECO:0000256" key="1">
    <source>
        <dbReference type="SAM" id="MobiDB-lite"/>
    </source>
</evidence>
<accession>A0A7J5XTH5</accession>
<evidence type="ECO:0000313" key="2">
    <source>
        <dbReference type="EMBL" id="KAF3840426.1"/>
    </source>
</evidence>
<comment type="caution">
    <text evidence="2">The sequence shown here is derived from an EMBL/GenBank/DDBJ whole genome shotgun (WGS) entry which is preliminary data.</text>
</comment>
<sequence>MQDMEAIMYLVLDIHPCPGPGVVSINLTAGGPAAKLHTPSVGFRRGWLAEQLAPPAGLCGLAPTAAGLAAGPLPTPPEDNGSSPRAGGRAAEIHTPPAGFRRGRIASTPSENYGSPPKASGLAPEILAPPDTTGHHRTGCRRGRLAEQLALPAGLCGLALTAAGLAAGPTSTPSEDWGPAPRAKSTAVENHASPAGCTQGRLAKQLARPEDLCGLAPATAGLTSGPTSTPSEDCRTAPMASSLAAEIHKTPTSSVCSTGKRADGRIPVLKHNEDEDPAYNVLRHRDMLSTGGQCTVRLNLPSSRHTPHG</sequence>
<dbReference type="Proteomes" id="UP000518266">
    <property type="component" value="Unassembled WGS sequence"/>
</dbReference>
<evidence type="ECO:0000313" key="3">
    <source>
        <dbReference type="Proteomes" id="UP000518266"/>
    </source>
</evidence>
<name>A0A7J5XTH5_DISMA</name>
<dbReference type="AlphaFoldDB" id="A0A7J5XTH5"/>
<organism evidence="2 3">
    <name type="scientific">Dissostichus mawsoni</name>
    <name type="common">Antarctic cod</name>
    <dbReference type="NCBI Taxonomy" id="36200"/>
    <lineage>
        <taxon>Eukaryota</taxon>
        <taxon>Metazoa</taxon>
        <taxon>Chordata</taxon>
        <taxon>Craniata</taxon>
        <taxon>Vertebrata</taxon>
        <taxon>Euteleostomi</taxon>
        <taxon>Actinopterygii</taxon>
        <taxon>Neopterygii</taxon>
        <taxon>Teleostei</taxon>
        <taxon>Neoteleostei</taxon>
        <taxon>Acanthomorphata</taxon>
        <taxon>Eupercaria</taxon>
        <taxon>Perciformes</taxon>
        <taxon>Notothenioidei</taxon>
        <taxon>Nototheniidae</taxon>
        <taxon>Dissostichus</taxon>
    </lineage>
</organism>
<dbReference type="EMBL" id="JAAKFY010000021">
    <property type="protein sequence ID" value="KAF3840426.1"/>
    <property type="molecule type" value="Genomic_DNA"/>
</dbReference>
<proteinExistence type="predicted"/>
<reference evidence="2 3" key="1">
    <citation type="submission" date="2020-03" db="EMBL/GenBank/DDBJ databases">
        <title>Dissostichus mawsoni Genome sequencing and assembly.</title>
        <authorList>
            <person name="Park H."/>
        </authorList>
    </citation>
    <scope>NUCLEOTIDE SEQUENCE [LARGE SCALE GENOMIC DNA]</scope>
    <source>
        <strain evidence="2">DM0001</strain>
        <tissue evidence="2">Muscle</tissue>
    </source>
</reference>
<keyword evidence="3" id="KW-1185">Reference proteome</keyword>
<gene>
    <name evidence="2" type="ORF">F7725_019143</name>
</gene>
<protein>
    <submittedName>
        <fullName evidence="2">Uncharacterized protein</fullName>
    </submittedName>
</protein>